<gene>
    <name evidence="4" type="ORF">EDS130_LOCUS27054</name>
    <name evidence="3" type="ORF">XAT740_LOCUS2937</name>
</gene>
<dbReference type="Proteomes" id="UP000663852">
    <property type="component" value="Unassembled WGS sequence"/>
</dbReference>
<keyword evidence="1" id="KW-0472">Membrane</keyword>
<dbReference type="Gene3D" id="1.10.3730.20">
    <property type="match status" value="1"/>
</dbReference>
<organism evidence="3 5">
    <name type="scientific">Adineta ricciae</name>
    <name type="common">Rotifer</name>
    <dbReference type="NCBI Taxonomy" id="249248"/>
    <lineage>
        <taxon>Eukaryota</taxon>
        <taxon>Metazoa</taxon>
        <taxon>Spiralia</taxon>
        <taxon>Gnathifera</taxon>
        <taxon>Rotifera</taxon>
        <taxon>Eurotatoria</taxon>
        <taxon>Bdelloidea</taxon>
        <taxon>Adinetida</taxon>
        <taxon>Adinetidae</taxon>
        <taxon>Adineta</taxon>
    </lineage>
</organism>
<comment type="caution">
    <text evidence="3">The sequence shown here is derived from an EMBL/GenBank/DDBJ whole genome shotgun (WGS) entry which is preliminary data.</text>
</comment>
<feature type="transmembrane region" description="Helical" evidence="1">
    <location>
        <begin position="323"/>
        <end position="342"/>
    </location>
</feature>
<feature type="transmembrane region" description="Helical" evidence="1">
    <location>
        <begin position="265"/>
        <end position="286"/>
    </location>
</feature>
<protein>
    <recommendedName>
        <fullName evidence="2">EamA domain-containing protein</fullName>
    </recommendedName>
</protein>
<feature type="transmembrane region" description="Helical" evidence="1">
    <location>
        <begin position="48"/>
        <end position="69"/>
    </location>
</feature>
<keyword evidence="1" id="KW-0812">Transmembrane</keyword>
<dbReference type="AlphaFoldDB" id="A0A813SQ87"/>
<dbReference type="EMBL" id="CAJNOJ010000168">
    <property type="protein sequence ID" value="CAF1233364.1"/>
    <property type="molecule type" value="Genomic_DNA"/>
</dbReference>
<dbReference type="GO" id="GO:0016020">
    <property type="term" value="C:membrane"/>
    <property type="evidence" value="ECO:0007669"/>
    <property type="project" value="InterPro"/>
</dbReference>
<dbReference type="SUPFAM" id="SSF103481">
    <property type="entry name" value="Multidrug resistance efflux transporter EmrE"/>
    <property type="match status" value="2"/>
</dbReference>
<keyword evidence="1" id="KW-1133">Transmembrane helix</keyword>
<dbReference type="EMBL" id="CAJNOR010000108">
    <property type="protein sequence ID" value="CAF0800203.1"/>
    <property type="molecule type" value="Genomic_DNA"/>
</dbReference>
<dbReference type="Pfam" id="PF00892">
    <property type="entry name" value="EamA"/>
    <property type="match status" value="1"/>
</dbReference>
<sequence>MEQLNMNTIELPATNPNDESVDFLGEPAVKLSPSASSTPSLLQRFSGIFYNLISAFLLTFSIFIVKHLGVDLLDALIPRFLLQTILLAFYMKFIKHYTFYKQTSKGEILSLFANVFFATSGFFAFFFAYRYLSLPDAITIRYTQIIWTAILSAIVYRERPSIPIVIATLLTTIGVTCVAQPSFLFSKISSSNDPHRSLGLVIVFYSSIAMSIMVLTNKHLLLKYKTKHSLIVLQYAFVSLCAMVIYCFYKYYFRSDRIQALQENFLTWKYFCASLVCLLQILSSIWIQKAIKRESPSVFTIIQSSDILFSILLQNLLSSSKSNLLSIFGSMLVLASILIISIHKFLNERKTKTNIVE</sequence>
<proteinExistence type="predicted"/>
<feature type="transmembrane region" description="Helical" evidence="1">
    <location>
        <begin position="229"/>
        <end position="253"/>
    </location>
</feature>
<accession>A0A813SQ87</accession>
<feature type="transmembrane region" description="Helical" evidence="1">
    <location>
        <begin position="197"/>
        <end position="217"/>
    </location>
</feature>
<dbReference type="Proteomes" id="UP000663828">
    <property type="component" value="Unassembled WGS sequence"/>
</dbReference>
<feature type="transmembrane region" description="Helical" evidence="1">
    <location>
        <begin position="111"/>
        <end position="132"/>
    </location>
</feature>
<dbReference type="InterPro" id="IPR037185">
    <property type="entry name" value="EmrE-like"/>
</dbReference>
<name>A0A813SQ87_ADIRI</name>
<keyword evidence="5" id="KW-1185">Reference proteome</keyword>
<reference evidence="3" key="1">
    <citation type="submission" date="2021-02" db="EMBL/GenBank/DDBJ databases">
        <authorList>
            <person name="Nowell W R."/>
        </authorList>
    </citation>
    <scope>NUCLEOTIDE SEQUENCE</scope>
</reference>
<evidence type="ECO:0000256" key="1">
    <source>
        <dbReference type="SAM" id="Phobius"/>
    </source>
</evidence>
<feature type="domain" description="EamA" evidence="2">
    <location>
        <begin position="46"/>
        <end position="178"/>
    </location>
</feature>
<evidence type="ECO:0000313" key="5">
    <source>
        <dbReference type="Proteomes" id="UP000663828"/>
    </source>
</evidence>
<dbReference type="PANTHER" id="PTHR22911">
    <property type="entry name" value="ACYL-MALONYL CONDENSING ENZYME-RELATED"/>
    <property type="match status" value="1"/>
</dbReference>
<feature type="transmembrane region" description="Helical" evidence="1">
    <location>
        <begin position="75"/>
        <end position="91"/>
    </location>
</feature>
<evidence type="ECO:0000313" key="4">
    <source>
        <dbReference type="EMBL" id="CAF1233364.1"/>
    </source>
</evidence>
<feature type="transmembrane region" description="Helical" evidence="1">
    <location>
        <begin position="163"/>
        <end position="185"/>
    </location>
</feature>
<dbReference type="OrthoDB" id="306876at2759"/>
<evidence type="ECO:0000259" key="2">
    <source>
        <dbReference type="Pfam" id="PF00892"/>
    </source>
</evidence>
<dbReference type="InterPro" id="IPR000620">
    <property type="entry name" value="EamA_dom"/>
</dbReference>
<evidence type="ECO:0000313" key="3">
    <source>
        <dbReference type="EMBL" id="CAF0800203.1"/>
    </source>
</evidence>